<feature type="domain" description="FtsX extracellular" evidence="2">
    <location>
        <begin position="80"/>
        <end position="182"/>
    </location>
</feature>
<evidence type="ECO:0000313" key="4">
    <source>
        <dbReference type="Proteomes" id="UP001589568"/>
    </source>
</evidence>
<keyword evidence="1" id="KW-0812">Transmembrane</keyword>
<keyword evidence="1" id="KW-1133">Transmembrane helix</keyword>
<evidence type="ECO:0000313" key="3">
    <source>
        <dbReference type="EMBL" id="MFB9474520.1"/>
    </source>
</evidence>
<keyword evidence="1" id="KW-0472">Membrane</keyword>
<gene>
    <name evidence="3" type="ORF">ACFFR3_33920</name>
</gene>
<dbReference type="Proteomes" id="UP001589568">
    <property type="component" value="Unassembled WGS sequence"/>
</dbReference>
<keyword evidence="4" id="KW-1185">Reference proteome</keyword>
<feature type="domain" description="FtsX extracellular" evidence="2">
    <location>
        <begin position="202"/>
        <end position="310"/>
    </location>
</feature>
<dbReference type="Pfam" id="PF18075">
    <property type="entry name" value="FtsX_ECD"/>
    <property type="match status" value="2"/>
</dbReference>
<dbReference type="EMBL" id="JBHMCF010000038">
    <property type="protein sequence ID" value="MFB9474520.1"/>
    <property type="molecule type" value="Genomic_DNA"/>
</dbReference>
<name>A0ABV5NW39_9ACTN</name>
<proteinExistence type="predicted"/>
<dbReference type="RefSeq" id="WP_379484461.1">
    <property type="nucleotide sequence ID" value="NZ_JBHMCF010000038.1"/>
</dbReference>
<feature type="transmembrane region" description="Helical" evidence="1">
    <location>
        <begin position="39"/>
        <end position="60"/>
    </location>
</feature>
<evidence type="ECO:0000256" key="1">
    <source>
        <dbReference type="SAM" id="Phobius"/>
    </source>
</evidence>
<reference evidence="3 4" key="1">
    <citation type="submission" date="2024-09" db="EMBL/GenBank/DDBJ databases">
        <authorList>
            <person name="Sun Q."/>
            <person name="Mori K."/>
        </authorList>
    </citation>
    <scope>NUCLEOTIDE SEQUENCE [LARGE SCALE GENOMIC DNA]</scope>
    <source>
        <strain evidence="3 4">JCM 3324</strain>
    </source>
</reference>
<organism evidence="3 4">
    <name type="scientific">Nonomuraea salmonea</name>
    <dbReference type="NCBI Taxonomy" id="46181"/>
    <lineage>
        <taxon>Bacteria</taxon>
        <taxon>Bacillati</taxon>
        <taxon>Actinomycetota</taxon>
        <taxon>Actinomycetes</taxon>
        <taxon>Streptosporangiales</taxon>
        <taxon>Streptosporangiaceae</taxon>
        <taxon>Nonomuraea</taxon>
    </lineage>
</organism>
<accession>A0ABV5NW39</accession>
<dbReference type="Gene3D" id="3.30.70.3040">
    <property type="match status" value="2"/>
</dbReference>
<evidence type="ECO:0000259" key="2">
    <source>
        <dbReference type="Pfam" id="PF18075"/>
    </source>
</evidence>
<comment type="caution">
    <text evidence="3">The sequence shown here is derived from an EMBL/GenBank/DDBJ whole genome shotgun (WGS) entry which is preliminary data.</text>
</comment>
<protein>
    <submittedName>
        <fullName evidence="3">Permease-like cell division protein FtsX</fullName>
    </submittedName>
</protein>
<sequence length="340" mass="36474">MNSPVEDRLREALAEAGASLDPATLRPLRAPERRWRVDYRLLSVAAAVVVFAGAATAVALGTGGRDHVAAVEPAQSEAAEMAVFVCSKAVTEAPCSGRDATPQQVEAIEAVLRGLPQVNEVSFEDQAAAYERFRKSYAGNPAVLDAVKPGDLPPSFHLKIKKGGDREQVNQAVFRLEGLHTVVDRASPDITKVPTADDLKWQVSVFLCNEGARVPTCGAGRKEGQAATAAQKRAIDKLIGTSPQVAEHIFESKEVSYERFKESFQESNPALVDATRVGDLPDSFKIALKNEMEGGEVVERLKRQPGVAAVVYQACVPARHTLFIDFGLDLPATTMCPGTG</sequence>
<dbReference type="InterPro" id="IPR040690">
    <property type="entry name" value="FtsX_ECD"/>
</dbReference>